<dbReference type="PANTHER" id="PTHR35801">
    <property type="entry name" value="PHOSPHOSERINE PHOSPHATASE RSBX"/>
    <property type="match status" value="1"/>
</dbReference>
<dbReference type="EMBL" id="CP013729">
    <property type="protein sequence ID" value="ALV06557.1"/>
    <property type="molecule type" value="Genomic_DNA"/>
</dbReference>
<dbReference type="PATRIC" id="fig|76731.3.peg.2132"/>
<dbReference type="Pfam" id="PF07228">
    <property type="entry name" value="SpoIIE"/>
    <property type="match status" value="1"/>
</dbReference>
<keyword evidence="2" id="KW-1185">Reference proteome</keyword>
<dbReference type="Gene3D" id="3.30.565.10">
    <property type="entry name" value="Histidine kinase-like ATPase, C-terminal domain"/>
    <property type="match status" value="1"/>
</dbReference>
<dbReference type="SUPFAM" id="SSF81606">
    <property type="entry name" value="PP2C-like"/>
    <property type="match status" value="1"/>
</dbReference>
<dbReference type="Pfam" id="PF13581">
    <property type="entry name" value="HATPase_c_2"/>
    <property type="match status" value="1"/>
</dbReference>
<accession>A0A0U3MD46</accession>
<dbReference type="InterPro" id="IPR001932">
    <property type="entry name" value="PPM-type_phosphatase-like_dom"/>
</dbReference>
<dbReference type="Gene3D" id="3.60.40.10">
    <property type="entry name" value="PPM-type phosphatase domain"/>
    <property type="match status" value="1"/>
</dbReference>
<dbReference type="InterPro" id="IPR039248">
    <property type="entry name" value="Ptase_RsbX"/>
</dbReference>
<gene>
    <name evidence="1" type="ORF">RD2015_2082</name>
</gene>
<dbReference type="InterPro" id="IPR036890">
    <property type="entry name" value="HATPase_C_sf"/>
</dbReference>
<protein>
    <submittedName>
        <fullName evidence="1">ATP-binding region, ATPase-like:Stage II sporulation E</fullName>
    </submittedName>
</protein>
<evidence type="ECO:0000313" key="2">
    <source>
        <dbReference type="Proteomes" id="UP000060699"/>
    </source>
</evidence>
<keyword evidence="1" id="KW-0547">Nucleotide-binding</keyword>
<dbReference type="AlphaFoldDB" id="A0A0U3MD46"/>
<dbReference type="PANTHER" id="PTHR35801:SF1">
    <property type="entry name" value="PHOSPHOSERINE PHOSPHATASE RSBX"/>
    <property type="match status" value="1"/>
</dbReference>
<dbReference type="InterPro" id="IPR036457">
    <property type="entry name" value="PPM-type-like_dom_sf"/>
</dbReference>
<dbReference type="OrthoDB" id="479131at2"/>
<dbReference type="SMART" id="SM00331">
    <property type="entry name" value="PP2C_SIG"/>
    <property type="match status" value="1"/>
</dbReference>
<dbReference type="KEGG" id="rdp:RD2015_2082"/>
<dbReference type="InterPro" id="IPR003594">
    <property type="entry name" value="HATPase_dom"/>
</dbReference>
<dbReference type="RefSeq" id="WP_058934815.1">
    <property type="nucleotide sequence ID" value="NZ_CP013729.1"/>
</dbReference>
<dbReference type="SUPFAM" id="SSF55874">
    <property type="entry name" value="ATPase domain of HSP90 chaperone/DNA topoisomerase II/histidine kinase"/>
    <property type="match status" value="1"/>
</dbReference>
<dbReference type="Proteomes" id="UP000060699">
    <property type="component" value="Chromosome"/>
</dbReference>
<sequence>MQPHLRFPIEDVSQVGEARRAALHLAGGLGFDPEACGRLALMVTELGTNLHRHVGPGRQAALLMAAVDGQVEVLSLDQGPGMDVHRCLQDGYSTGGTAGTGLGAIRRLAARFDAFSAPGRGTVIATRASADAPERRPVVPPTPGFDIVGLTLAAPGEQVSGDAWTVRTLEDHCLLLVADGLGHGPDAAEAADLMVSLLHRMPDGTASPASILERTHDPMRSTRGAAVTLACLDLTTPSLVVSGAGNVSGRLISGVVDRSLLVQHGTLGVQVRRLQDMRYEWPAHAVLVLHSDGIQSRWKLDDVPGLLQAGPACVAAWILRDHLRGRDDATVVVAAPRRPVA</sequence>
<organism evidence="1 2">
    <name type="scientific">Roseateles depolymerans</name>
    <dbReference type="NCBI Taxonomy" id="76731"/>
    <lineage>
        <taxon>Bacteria</taxon>
        <taxon>Pseudomonadati</taxon>
        <taxon>Pseudomonadota</taxon>
        <taxon>Betaproteobacteria</taxon>
        <taxon>Burkholderiales</taxon>
        <taxon>Sphaerotilaceae</taxon>
        <taxon>Roseateles</taxon>
    </lineage>
</organism>
<reference evidence="1 2" key="1">
    <citation type="submission" date="2015-12" db="EMBL/GenBank/DDBJ databases">
        <title>Complete genome of Roseateles depolymerans KCTC 42856.</title>
        <authorList>
            <person name="Kim K.M."/>
        </authorList>
    </citation>
    <scope>NUCLEOTIDE SEQUENCE [LARGE SCALE GENOMIC DNA]</scope>
    <source>
        <strain evidence="1 2">KCTC 42856</strain>
    </source>
</reference>
<keyword evidence="1" id="KW-0067">ATP-binding</keyword>
<proteinExistence type="predicted"/>
<dbReference type="STRING" id="76731.RD2015_2082"/>
<name>A0A0U3MD46_9BURK</name>
<evidence type="ECO:0000313" key="1">
    <source>
        <dbReference type="EMBL" id="ALV06557.1"/>
    </source>
</evidence>
<dbReference type="GO" id="GO:0005524">
    <property type="term" value="F:ATP binding"/>
    <property type="evidence" value="ECO:0007669"/>
    <property type="project" value="UniProtKB-KW"/>
</dbReference>